<sequence length="114" mass="12715">MNTFTNFRRWFSRSTFGPSNYSSIPAGFHPYDEEPVARYDPVTTKDHANCNAQGTQDISVVAESEMPAWQSILALYPDLTAAEGFDRAKLARFISDDGTNAGVDYLLSIFEHDA</sequence>
<dbReference type="Proteomes" id="UP000013776">
    <property type="component" value="Unassembled WGS sequence"/>
</dbReference>
<protein>
    <submittedName>
        <fullName evidence="1">Uncharacterized protein</fullName>
    </submittedName>
</protein>
<organism evidence="1 2">
    <name type="scientific">Taphrina deformans (strain PYCC 5710 / ATCC 11124 / CBS 356.35 / IMI 108563 / JCM 9778 / NBRC 8474)</name>
    <name type="common">Peach leaf curl fungus</name>
    <name type="synonym">Lalaria deformans</name>
    <dbReference type="NCBI Taxonomy" id="1097556"/>
    <lineage>
        <taxon>Eukaryota</taxon>
        <taxon>Fungi</taxon>
        <taxon>Dikarya</taxon>
        <taxon>Ascomycota</taxon>
        <taxon>Taphrinomycotina</taxon>
        <taxon>Taphrinomycetes</taxon>
        <taxon>Taphrinales</taxon>
        <taxon>Taphrinaceae</taxon>
        <taxon>Taphrina</taxon>
    </lineage>
</organism>
<evidence type="ECO:0000313" key="2">
    <source>
        <dbReference type="Proteomes" id="UP000013776"/>
    </source>
</evidence>
<comment type="caution">
    <text evidence="1">The sequence shown here is derived from an EMBL/GenBank/DDBJ whole genome shotgun (WGS) entry which is preliminary data.</text>
</comment>
<keyword evidence="2" id="KW-1185">Reference proteome</keyword>
<dbReference type="EMBL" id="CAHR02000084">
    <property type="protein sequence ID" value="CCG82442.1"/>
    <property type="molecule type" value="Genomic_DNA"/>
</dbReference>
<evidence type="ECO:0000313" key="1">
    <source>
        <dbReference type="EMBL" id="CCG82442.1"/>
    </source>
</evidence>
<proteinExistence type="predicted"/>
<accession>R4XAA3</accession>
<reference evidence="1 2" key="1">
    <citation type="journal article" date="2013" name="MBio">
        <title>Genome sequencing of the plant pathogen Taphrina deformans, the causal agent of peach leaf curl.</title>
        <authorList>
            <person name="Cisse O.H."/>
            <person name="Almeida J.M.G.C.F."/>
            <person name="Fonseca A."/>
            <person name="Kumar A.A."/>
            <person name="Salojaervi J."/>
            <person name="Overmyer K."/>
            <person name="Hauser P.M."/>
            <person name="Pagni M."/>
        </authorList>
    </citation>
    <scope>NUCLEOTIDE SEQUENCE [LARGE SCALE GENOMIC DNA]</scope>
    <source>
        <strain evidence="2">PYCC 5710 / ATCC 11124 / CBS 356.35 / IMI 108563 / JCM 9778 / NBRC 8474</strain>
    </source>
</reference>
<dbReference type="AlphaFoldDB" id="R4XAA3"/>
<name>R4XAA3_TAPDE</name>
<dbReference type="VEuPathDB" id="FungiDB:TAPDE_002442"/>
<gene>
    <name evidence="1" type="ORF">TAPDE_002442</name>
</gene>